<reference evidence="7 8" key="1">
    <citation type="submission" date="2019-01" db="EMBL/GenBank/DDBJ databases">
        <title>Novel species of Cellulomonas.</title>
        <authorList>
            <person name="Liu Q."/>
            <person name="Xin Y.-H."/>
        </authorList>
    </citation>
    <scope>NUCLEOTIDE SEQUENCE [LARGE SCALE GENOMIC DNA]</scope>
    <source>
        <strain evidence="7 8">HLT2-17</strain>
    </source>
</reference>
<dbReference type="PANTHER" id="PTHR43161:SF9">
    <property type="entry name" value="SORBITOL DEHYDROGENASE"/>
    <property type="match status" value="1"/>
</dbReference>
<dbReference type="Pfam" id="PF00107">
    <property type="entry name" value="ADH_zinc_N"/>
    <property type="match status" value="1"/>
</dbReference>
<dbReference type="SUPFAM" id="SSF51735">
    <property type="entry name" value="NAD(P)-binding Rossmann-fold domains"/>
    <property type="match status" value="1"/>
</dbReference>
<dbReference type="Gene3D" id="3.90.180.10">
    <property type="entry name" value="Medium-chain alcohol dehydrogenases, catalytic domain"/>
    <property type="match status" value="1"/>
</dbReference>
<keyword evidence="8" id="KW-1185">Reference proteome</keyword>
<dbReference type="InterPro" id="IPR020843">
    <property type="entry name" value="ER"/>
</dbReference>
<keyword evidence="5" id="KW-0560">Oxidoreductase</keyword>
<dbReference type="Proteomes" id="UP000293764">
    <property type="component" value="Unassembled WGS sequence"/>
</dbReference>
<keyword evidence="4" id="KW-0862">Zinc</keyword>
<proteinExistence type="inferred from homology"/>
<accession>A0A4Q5MZ13</accession>
<dbReference type="EMBL" id="SDWW01000024">
    <property type="protein sequence ID" value="RYV50955.1"/>
    <property type="molecule type" value="Genomic_DNA"/>
</dbReference>
<evidence type="ECO:0000256" key="1">
    <source>
        <dbReference type="ARBA" id="ARBA00001947"/>
    </source>
</evidence>
<dbReference type="GO" id="GO:0046872">
    <property type="term" value="F:metal ion binding"/>
    <property type="evidence" value="ECO:0007669"/>
    <property type="project" value="UniProtKB-KW"/>
</dbReference>
<gene>
    <name evidence="7" type="ORF">EUA98_11200</name>
</gene>
<dbReference type="InterPro" id="IPR036291">
    <property type="entry name" value="NAD(P)-bd_dom_sf"/>
</dbReference>
<keyword evidence="3" id="KW-0479">Metal-binding</keyword>
<sequence length="336" mass="34817">MRVARLHGVGDVRVTDESQPVPATGESLVRVTAVGLCGSDLHWFTDGGIGDAQLTHPLVLGHEFAGVVVGGPDDGQRVAVDPARPCGECEQCLEGNRNLCPTVLFAGHGVDGGLRQLVAWPTALLHRVPDALSDADAAMLEPLGVALHAHDLGKPRTGAVVVVVGCGPIGLCQIQLARSAGARLVVAVELLAHRREAALALGADVVLDPGSDGILEALHAATGARGADVAFEVAGTDDAVRLAVHAAKPGGTVVLAGIPGDDSTTFPASIARRKGLTLKLVRRMKEMYPRTIRLVDDGRVDVTSIVSHTFALDRADEAFRLASERIGLKIIVAPGA</sequence>
<dbReference type="InterPro" id="IPR013149">
    <property type="entry name" value="ADH-like_C"/>
</dbReference>
<name>A0A4Q5MZ13_9MICO</name>
<feature type="domain" description="Enoyl reductase (ER)" evidence="6">
    <location>
        <begin position="8"/>
        <end position="332"/>
    </location>
</feature>
<comment type="similarity">
    <text evidence="2">Belongs to the zinc-containing alcohol dehydrogenase family.</text>
</comment>
<dbReference type="OrthoDB" id="9797931at2"/>
<dbReference type="GO" id="GO:0016491">
    <property type="term" value="F:oxidoreductase activity"/>
    <property type="evidence" value="ECO:0007669"/>
    <property type="project" value="UniProtKB-KW"/>
</dbReference>
<comment type="caution">
    <text evidence="7">The sequence shown here is derived from an EMBL/GenBank/DDBJ whole genome shotgun (WGS) entry which is preliminary data.</text>
</comment>
<organism evidence="7 8">
    <name type="scientific">Pengzhenrongella frigida</name>
    <dbReference type="NCBI Taxonomy" id="1259133"/>
    <lineage>
        <taxon>Bacteria</taxon>
        <taxon>Bacillati</taxon>
        <taxon>Actinomycetota</taxon>
        <taxon>Actinomycetes</taxon>
        <taxon>Micrococcales</taxon>
        <taxon>Pengzhenrongella</taxon>
    </lineage>
</organism>
<evidence type="ECO:0000256" key="2">
    <source>
        <dbReference type="ARBA" id="ARBA00008072"/>
    </source>
</evidence>
<dbReference type="Gene3D" id="3.40.50.720">
    <property type="entry name" value="NAD(P)-binding Rossmann-like Domain"/>
    <property type="match status" value="1"/>
</dbReference>
<evidence type="ECO:0000313" key="7">
    <source>
        <dbReference type="EMBL" id="RYV50955.1"/>
    </source>
</evidence>
<evidence type="ECO:0000256" key="3">
    <source>
        <dbReference type="ARBA" id="ARBA00022723"/>
    </source>
</evidence>
<evidence type="ECO:0000313" key="8">
    <source>
        <dbReference type="Proteomes" id="UP000293764"/>
    </source>
</evidence>
<dbReference type="InterPro" id="IPR011032">
    <property type="entry name" value="GroES-like_sf"/>
</dbReference>
<evidence type="ECO:0000259" key="6">
    <source>
        <dbReference type="SMART" id="SM00829"/>
    </source>
</evidence>
<dbReference type="InterPro" id="IPR013154">
    <property type="entry name" value="ADH-like_N"/>
</dbReference>
<evidence type="ECO:0000256" key="4">
    <source>
        <dbReference type="ARBA" id="ARBA00022833"/>
    </source>
</evidence>
<dbReference type="SUPFAM" id="SSF50129">
    <property type="entry name" value="GroES-like"/>
    <property type="match status" value="1"/>
</dbReference>
<dbReference type="Pfam" id="PF08240">
    <property type="entry name" value="ADH_N"/>
    <property type="match status" value="1"/>
</dbReference>
<protein>
    <submittedName>
        <fullName evidence="7">Alcohol dehydrogenase</fullName>
    </submittedName>
</protein>
<dbReference type="SMART" id="SM00829">
    <property type="entry name" value="PKS_ER"/>
    <property type="match status" value="1"/>
</dbReference>
<dbReference type="PANTHER" id="PTHR43161">
    <property type="entry name" value="SORBITOL DEHYDROGENASE"/>
    <property type="match status" value="1"/>
</dbReference>
<evidence type="ECO:0000256" key="5">
    <source>
        <dbReference type="ARBA" id="ARBA00023002"/>
    </source>
</evidence>
<comment type="cofactor">
    <cofactor evidence="1">
        <name>Zn(2+)</name>
        <dbReference type="ChEBI" id="CHEBI:29105"/>
    </cofactor>
</comment>
<dbReference type="AlphaFoldDB" id="A0A4Q5MZ13"/>